<proteinExistence type="inferred from homology"/>
<gene>
    <name evidence="7" type="ORF">SAMN00017477_1948</name>
</gene>
<dbReference type="EMBL" id="FWWR01000016">
    <property type="protein sequence ID" value="SMB92479.1"/>
    <property type="molecule type" value="Genomic_DNA"/>
</dbReference>
<dbReference type="STRING" id="573058.SAMN00017477_1948"/>
<comment type="subcellular location">
    <subcellularLocation>
        <location evidence="1">Membrane</location>
        <topology evidence="1">Multi-pass membrane protein</topology>
    </subcellularLocation>
</comment>
<evidence type="ECO:0000256" key="5">
    <source>
        <dbReference type="ARBA" id="ARBA00049660"/>
    </source>
</evidence>
<feature type="transmembrane region" description="Helical" evidence="6">
    <location>
        <begin position="186"/>
        <end position="207"/>
    </location>
</feature>
<dbReference type="PANTHER" id="PTHR30520">
    <property type="entry name" value="FORMATE TRANSPORTER-RELATED"/>
    <property type="match status" value="1"/>
</dbReference>
<dbReference type="PANTHER" id="PTHR30520:SF8">
    <property type="entry name" value="NITRITE TRANSPORTER NIRC"/>
    <property type="match status" value="1"/>
</dbReference>
<keyword evidence="8" id="KW-1185">Reference proteome</keyword>
<evidence type="ECO:0000313" key="8">
    <source>
        <dbReference type="Proteomes" id="UP000192368"/>
    </source>
</evidence>
<dbReference type="GO" id="GO:0015499">
    <property type="term" value="F:formate transmembrane transporter activity"/>
    <property type="evidence" value="ECO:0007669"/>
    <property type="project" value="TreeGrafter"/>
</dbReference>
<dbReference type="PROSITE" id="PS01005">
    <property type="entry name" value="FORMATE_NITRITE_TP_1"/>
    <property type="match status" value="1"/>
</dbReference>
<evidence type="ECO:0000256" key="1">
    <source>
        <dbReference type="ARBA" id="ARBA00004141"/>
    </source>
</evidence>
<keyword evidence="4 6" id="KW-0472">Membrane</keyword>
<dbReference type="InterPro" id="IPR000292">
    <property type="entry name" value="For/NO2_transpt"/>
</dbReference>
<name>A0A1W1VGE9_PEPAS</name>
<dbReference type="OrthoDB" id="9786493at2"/>
<keyword evidence="2 6" id="KW-0812">Transmembrane</keyword>
<dbReference type="InterPro" id="IPR024002">
    <property type="entry name" value="For/NO2_transpt_CS"/>
</dbReference>
<feature type="transmembrane region" description="Helical" evidence="6">
    <location>
        <begin position="25"/>
        <end position="47"/>
    </location>
</feature>
<feature type="transmembrane region" description="Helical" evidence="6">
    <location>
        <begin position="104"/>
        <end position="127"/>
    </location>
</feature>
<feature type="transmembrane region" description="Helical" evidence="6">
    <location>
        <begin position="227"/>
        <end position="248"/>
    </location>
</feature>
<sequence>MYKELTSSLANAAKGKVGMYKNSKLVYAVTSGLAGMYIGFGVLSMGLSGSVFGGLDFPFSKIFSGIIFTMALSLVMMAGGDLFTGNILVLSSGAYNEEISTKEAITVCAFSYFGNFLGALVLSGLFLGTGLGNESIGEAIVQLAIAKAHHTTMEIFFRGILCNVLVCLGVLTCYKLKTEAAKLIMIFWCILPFVALGFEHSVANMTVFTLGISLSDEVNMAMALHNIIPATIGNILGGLLISSAYFALNRGEVINNTQKG</sequence>
<evidence type="ECO:0000313" key="7">
    <source>
        <dbReference type="EMBL" id="SMB92479.1"/>
    </source>
</evidence>
<keyword evidence="3 6" id="KW-1133">Transmembrane helix</keyword>
<evidence type="ECO:0000256" key="2">
    <source>
        <dbReference type="ARBA" id="ARBA00022692"/>
    </source>
</evidence>
<dbReference type="RefSeq" id="WP_084231467.1">
    <property type="nucleotide sequence ID" value="NZ_FWWR01000016.1"/>
</dbReference>
<dbReference type="Gene3D" id="1.20.1080.10">
    <property type="entry name" value="Glycerol uptake facilitator protein"/>
    <property type="match status" value="1"/>
</dbReference>
<organism evidence="7 8">
    <name type="scientific">Peptoniphilus asaccharolyticus DSM 20463</name>
    <dbReference type="NCBI Taxonomy" id="573058"/>
    <lineage>
        <taxon>Bacteria</taxon>
        <taxon>Bacillati</taxon>
        <taxon>Bacillota</taxon>
        <taxon>Tissierellia</taxon>
        <taxon>Tissierellales</taxon>
        <taxon>Peptoniphilaceae</taxon>
        <taxon>Peptoniphilus</taxon>
    </lineage>
</organism>
<dbReference type="GO" id="GO:0005886">
    <property type="term" value="C:plasma membrane"/>
    <property type="evidence" value="ECO:0007669"/>
    <property type="project" value="TreeGrafter"/>
</dbReference>
<evidence type="ECO:0000256" key="4">
    <source>
        <dbReference type="ARBA" id="ARBA00023136"/>
    </source>
</evidence>
<reference evidence="8" key="1">
    <citation type="submission" date="2017-04" db="EMBL/GenBank/DDBJ databases">
        <authorList>
            <person name="Varghese N."/>
            <person name="Submissions S."/>
        </authorList>
    </citation>
    <scope>NUCLEOTIDE SEQUENCE [LARGE SCALE GENOMIC DNA]</scope>
    <source>
        <strain evidence="8">DSM 20463</strain>
    </source>
</reference>
<feature type="transmembrane region" description="Helical" evidence="6">
    <location>
        <begin position="62"/>
        <end position="83"/>
    </location>
</feature>
<feature type="transmembrane region" description="Helical" evidence="6">
    <location>
        <begin position="155"/>
        <end position="174"/>
    </location>
</feature>
<comment type="similarity">
    <text evidence="5">Belongs to the FNT transporter (TC 1.A.16) family.</text>
</comment>
<dbReference type="InterPro" id="IPR023271">
    <property type="entry name" value="Aquaporin-like"/>
</dbReference>
<evidence type="ECO:0000256" key="3">
    <source>
        <dbReference type="ARBA" id="ARBA00022989"/>
    </source>
</evidence>
<protein>
    <submittedName>
        <fullName evidence="7">Nitrite transporter NirC</fullName>
    </submittedName>
</protein>
<accession>A0A1W1VGE9</accession>
<dbReference type="AlphaFoldDB" id="A0A1W1VGE9"/>
<dbReference type="Pfam" id="PF01226">
    <property type="entry name" value="Form_Nir_trans"/>
    <property type="match status" value="1"/>
</dbReference>
<dbReference type="Proteomes" id="UP000192368">
    <property type="component" value="Unassembled WGS sequence"/>
</dbReference>
<evidence type="ECO:0000256" key="6">
    <source>
        <dbReference type="SAM" id="Phobius"/>
    </source>
</evidence>